<dbReference type="PANTHER" id="PTHR42776">
    <property type="entry name" value="SERINE PEPTIDASE S9 FAMILY MEMBER"/>
    <property type="match status" value="1"/>
</dbReference>
<protein>
    <submittedName>
        <fullName evidence="4">Prolyl oligopeptidase family serine peptidase</fullName>
    </submittedName>
</protein>
<feature type="domain" description="Peptidase S9 prolyl oligopeptidase catalytic" evidence="3">
    <location>
        <begin position="444"/>
        <end position="658"/>
    </location>
</feature>
<accession>A0ABY8NJZ6</accession>
<keyword evidence="5" id="KW-1185">Reference proteome</keyword>
<dbReference type="Gene3D" id="3.40.50.1820">
    <property type="entry name" value="alpha/beta hydrolase"/>
    <property type="match status" value="1"/>
</dbReference>
<dbReference type="EMBL" id="CP118605">
    <property type="protein sequence ID" value="WGL18397.1"/>
    <property type="molecule type" value="Genomic_DNA"/>
</dbReference>
<reference evidence="4 5" key="1">
    <citation type="submission" date="2023-02" db="EMBL/GenBank/DDBJ databases">
        <title>Description and genomic characterization of Microbulbifer bruguierae sp. nov., isolated from the sediment of mangrove plant Bruguiera sexangula.</title>
        <authorList>
            <person name="Long M."/>
        </authorList>
    </citation>
    <scope>NUCLEOTIDE SEQUENCE [LARGE SCALE GENOMIC DNA]</scope>
    <source>
        <strain evidence="4 5">H12</strain>
    </source>
</reference>
<dbReference type="Gene3D" id="2.120.10.30">
    <property type="entry name" value="TolB, C-terminal domain"/>
    <property type="match status" value="1"/>
</dbReference>
<dbReference type="InterPro" id="IPR029058">
    <property type="entry name" value="AB_hydrolase_fold"/>
</dbReference>
<evidence type="ECO:0000259" key="3">
    <source>
        <dbReference type="Pfam" id="PF00326"/>
    </source>
</evidence>
<evidence type="ECO:0000313" key="4">
    <source>
        <dbReference type="EMBL" id="WGL18397.1"/>
    </source>
</evidence>
<dbReference type="InterPro" id="IPR011042">
    <property type="entry name" value="6-blade_b-propeller_TolB-like"/>
</dbReference>
<feature type="signal peptide" evidence="2">
    <location>
        <begin position="1"/>
        <end position="27"/>
    </location>
</feature>
<dbReference type="InterPro" id="IPR001375">
    <property type="entry name" value="Peptidase_S9_cat"/>
</dbReference>
<dbReference type="RefSeq" id="WP_280322381.1">
    <property type="nucleotide sequence ID" value="NZ_CP118605.1"/>
</dbReference>
<evidence type="ECO:0000256" key="2">
    <source>
        <dbReference type="SAM" id="SignalP"/>
    </source>
</evidence>
<keyword evidence="2" id="KW-0732">Signal</keyword>
<dbReference type="Proteomes" id="UP001236500">
    <property type="component" value="Chromosome"/>
</dbReference>
<dbReference type="SUPFAM" id="SSF53474">
    <property type="entry name" value="alpha/beta-Hydrolases"/>
    <property type="match status" value="1"/>
</dbReference>
<evidence type="ECO:0000256" key="1">
    <source>
        <dbReference type="ARBA" id="ARBA00022801"/>
    </source>
</evidence>
<feature type="chain" id="PRO_5047116540" evidence="2">
    <location>
        <begin position="28"/>
        <end position="663"/>
    </location>
</feature>
<keyword evidence="1" id="KW-0378">Hydrolase</keyword>
<dbReference type="SUPFAM" id="SSF82171">
    <property type="entry name" value="DPP6 N-terminal domain-like"/>
    <property type="match status" value="1"/>
</dbReference>
<organism evidence="4 5">
    <name type="scientific">Microbulbifer bruguierae</name>
    <dbReference type="NCBI Taxonomy" id="3029061"/>
    <lineage>
        <taxon>Bacteria</taxon>
        <taxon>Pseudomonadati</taxon>
        <taxon>Pseudomonadota</taxon>
        <taxon>Gammaproteobacteria</taxon>
        <taxon>Cellvibrionales</taxon>
        <taxon>Microbulbiferaceae</taxon>
        <taxon>Microbulbifer</taxon>
    </lineage>
</organism>
<dbReference type="PANTHER" id="PTHR42776:SF27">
    <property type="entry name" value="DIPEPTIDYL PEPTIDASE FAMILY MEMBER 6"/>
    <property type="match status" value="1"/>
</dbReference>
<name>A0ABY8NJZ6_9GAMM</name>
<evidence type="ECO:0000313" key="5">
    <source>
        <dbReference type="Proteomes" id="UP001236500"/>
    </source>
</evidence>
<proteinExistence type="predicted"/>
<dbReference type="Pfam" id="PF00326">
    <property type="entry name" value="Peptidase_S9"/>
    <property type="match status" value="1"/>
</dbReference>
<gene>
    <name evidence="4" type="ORF">PVT68_08885</name>
</gene>
<sequence length="663" mass="74733">MMTRTRNTFSAWLFIAALFIPFSSVHAATSSAVSVRDYGVLPKVSMMALSPDGDKIAYRIAEGERDMIVVYDLARGKHKAGLNLADSDINMHGLYFATDDELIIIGGEVRRVLGYRGDLDLSTAYAYNVEDNNIRQLLTPGDVIYKGQEGLGRIAGLSPDRKYVYMPAYVADDRMDHSPRMSLMRVDLDSPRRPRVHFKGKEDSLDFFVDAEGEVLVHEIFDNRYNRHKLLVRDGDDWRELYREDTDIRSINVVGMTPARDALVVVGTNSDIGRDDYYTLSLETGEFTNMGFGRDDADIEYTYKGLDRIVWGVRYSGFTPEYRFFDEELDKRVQDIRAMFPEHFVQLRDWSSDWRDLLVYVEGAGDSGTFYKFSADEPPTALAAARPKIKSENIHPIGRMNFRARDGLIIPNLLTIPRERVANMKNLPAVILPHGGPASYDQMRFDWLAQSLASRGYLVVQPQFRGSSGFGIEHEKAGRGEWGGKMQDDLTDAVGVLVKKGIVDPQRICIVGASYGGYAALAGGAFTPELYRCVVSINGVADLEDMIEYEEREHGDDHWIVAYWQKNIGNGEASDKDLKAISPANFAKNFVAPVLLIHGEDDLNVPFKQSNTMYKQLRRAEKDVKLIELKGETHNLMQSETRLEAVEAMVAFVDKYLQPADTQ</sequence>